<accession>A0A915LBG3</accession>
<evidence type="ECO:0000313" key="1">
    <source>
        <dbReference type="Proteomes" id="UP000887565"/>
    </source>
</evidence>
<organism evidence="1 2">
    <name type="scientific">Romanomermis culicivorax</name>
    <name type="common">Nematode worm</name>
    <dbReference type="NCBI Taxonomy" id="13658"/>
    <lineage>
        <taxon>Eukaryota</taxon>
        <taxon>Metazoa</taxon>
        <taxon>Ecdysozoa</taxon>
        <taxon>Nematoda</taxon>
        <taxon>Enoplea</taxon>
        <taxon>Dorylaimia</taxon>
        <taxon>Mermithida</taxon>
        <taxon>Mermithoidea</taxon>
        <taxon>Mermithidae</taxon>
        <taxon>Romanomermis</taxon>
    </lineage>
</organism>
<keyword evidence="1" id="KW-1185">Reference proteome</keyword>
<dbReference type="Proteomes" id="UP000887565">
    <property type="component" value="Unplaced"/>
</dbReference>
<sequence>MIIDHKSFESNRQCLVEYDKKQAYFDFICKSLLPNVDNGTCWRSPSCKLAKVEKSTRTSCRLLSALQLQIDCALEQSENCSWPSMEFLRQARTDNFNLISTMDCNDDDVDEQINSTMVPKCSEKQNVNAKVCEKYIVDIQRYVNNGTFWIDMISNSSMVNELCDHVSKHQKCVEMTFEQSDDSAAQMPCVFDDPLQNFPAFVQTMCNNDILRYQLYPTCRAAFVASPDFSPTSETLCSMYNSSIAYFDSLKIDDTACADKIGNVKSNIMDDALIFKCSPTKPSEACNVELTKQCEKFRLNFISITSSPIKDYCSAEQLLETCIACNAVNLPLSVTSIHNFVCGPGANDYQKSRPCLFSALDDQNVKSCFKIDDLNNLNDTSTICPTANKLVNCTLPIIDRLCGGMASQFHMNIMHNFAMSSVPNCILEGKATQAEDALSTILAYENCSVDEKMTLNECAEPFRKLLADLESTTKGGLSSIVGNRTKNDTLAQPIFLTDNMPTTMSPSPESATKGASGRSLRFCAVMFTVYSFDESELPNLLFIVFTTKKQPIIGSATNDIVKPKFVNLSTELNKKLMSK</sequence>
<dbReference type="WBParaSite" id="nRc.2.0.1.t47693-RA">
    <property type="protein sequence ID" value="nRc.2.0.1.t47693-RA"/>
    <property type="gene ID" value="nRc.2.0.1.g47693"/>
</dbReference>
<evidence type="ECO:0000313" key="2">
    <source>
        <dbReference type="WBParaSite" id="nRc.2.0.1.t47693-RA"/>
    </source>
</evidence>
<reference evidence="2" key="1">
    <citation type="submission" date="2022-11" db="UniProtKB">
        <authorList>
            <consortium name="WormBaseParasite"/>
        </authorList>
    </citation>
    <scope>IDENTIFICATION</scope>
</reference>
<proteinExistence type="predicted"/>
<name>A0A915LBG3_ROMCU</name>
<protein>
    <submittedName>
        <fullName evidence="2">DUF19 domain-containing protein</fullName>
    </submittedName>
</protein>
<dbReference type="AlphaFoldDB" id="A0A915LBG3"/>